<feature type="region of interest" description="Disordered" evidence="4">
    <location>
        <begin position="71"/>
        <end position="94"/>
    </location>
</feature>
<dbReference type="GeneID" id="36332499"/>
<reference evidence="5 6" key="1">
    <citation type="submission" date="2017-04" db="EMBL/GenBank/DDBJ databases">
        <title>Genome Sequence of the Model Brown-Rot Fungus Postia placenta SB12.</title>
        <authorList>
            <consortium name="DOE Joint Genome Institute"/>
            <person name="Gaskell J."/>
            <person name="Kersten P."/>
            <person name="Larrondo L.F."/>
            <person name="Canessa P."/>
            <person name="Martinez D."/>
            <person name="Hibbett D."/>
            <person name="Schmoll M."/>
            <person name="Kubicek C.P."/>
            <person name="Martinez A.T."/>
            <person name="Yadav J."/>
            <person name="Master E."/>
            <person name="Magnuson J.K."/>
            <person name="James T."/>
            <person name="Yaver D."/>
            <person name="Berka R."/>
            <person name="Labutti K."/>
            <person name="Lipzen A."/>
            <person name="Aerts A."/>
            <person name="Barry K."/>
            <person name="Henrissat B."/>
            <person name="Blanchette R."/>
            <person name="Grigoriev I."/>
            <person name="Cullen D."/>
        </authorList>
    </citation>
    <scope>NUCLEOTIDE SEQUENCE [LARGE SCALE GENOMIC DNA]</scope>
    <source>
        <strain evidence="5 6">MAD-698-R-SB12</strain>
    </source>
</reference>
<feature type="repeat" description="WD" evidence="3">
    <location>
        <begin position="441"/>
        <end position="482"/>
    </location>
</feature>
<dbReference type="PROSITE" id="PS50294">
    <property type="entry name" value="WD_REPEATS_REGION"/>
    <property type="match status" value="5"/>
</dbReference>
<dbReference type="InterPro" id="IPR015943">
    <property type="entry name" value="WD40/YVTN_repeat-like_dom_sf"/>
</dbReference>
<feature type="compositionally biased region" description="Polar residues" evidence="4">
    <location>
        <begin position="235"/>
        <end position="253"/>
    </location>
</feature>
<dbReference type="Gene3D" id="2.130.10.10">
    <property type="entry name" value="YVTN repeat-like/Quinoprotein amine dehydrogenase"/>
    <property type="match status" value="3"/>
</dbReference>
<evidence type="ECO:0000313" key="6">
    <source>
        <dbReference type="Proteomes" id="UP000194127"/>
    </source>
</evidence>
<feature type="repeat" description="WD" evidence="3">
    <location>
        <begin position="609"/>
        <end position="643"/>
    </location>
</feature>
<dbReference type="PROSITE" id="PS50082">
    <property type="entry name" value="WD_REPEATS_2"/>
    <property type="match status" value="5"/>
</dbReference>
<feature type="repeat" description="WD" evidence="3">
    <location>
        <begin position="483"/>
        <end position="524"/>
    </location>
</feature>
<feature type="repeat" description="WD" evidence="3">
    <location>
        <begin position="358"/>
        <end position="399"/>
    </location>
</feature>
<dbReference type="OrthoDB" id="538223at2759"/>
<dbReference type="RefSeq" id="XP_024333141.1">
    <property type="nucleotide sequence ID" value="XM_024487550.1"/>
</dbReference>
<dbReference type="SUPFAM" id="SSF50978">
    <property type="entry name" value="WD40 repeat-like"/>
    <property type="match status" value="1"/>
</dbReference>
<feature type="compositionally biased region" description="Basic and acidic residues" evidence="4">
    <location>
        <begin position="286"/>
        <end position="301"/>
    </location>
</feature>
<evidence type="ECO:0000256" key="2">
    <source>
        <dbReference type="ARBA" id="ARBA00022737"/>
    </source>
</evidence>
<keyword evidence="1 3" id="KW-0853">WD repeat</keyword>
<feature type="region of interest" description="Disordered" evidence="4">
    <location>
        <begin position="127"/>
        <end position="152"/>
    </location>
</feature>
<name>A0A1X6MIS7_9APHY</name>
<keyword evidence="6" id="KW-1185">Reference proteome</keyword>
<feature type="repeat" description="WD" evidence="3">
    <location>
        <begin position="400"/>
        <end position="441"/>
    </location>
</feature>
<accession>A0A1X6MIS7</accession>
<dbReference type="Proteomes" id="UP000194127">
    <property type="component" value="Unassembled WGS sequence"/>
</dbReference>
<sequence>MWKNLASWHEFALEQGTEKTEEDIVFVRGWVKAKRWIVTAVAGHREKSAQLSLEGDFGSIVQASVNGSLTQTHDSGYISRSGPPTEKGTGDQHKNKSALKYNQCIFMHYYKMKKRLRIFPTILKAAAEPKDPDTGPPDDDNDFEIEQVPSNAKPYDPVGEVLDYILEAEATSAIASDFDLRLLCKDSDIPDDIPTFLQESQPQIEVNENGLGMLSFDDETVAQYQLRFSVPVAQLDSNPSSDAPIHESSTLQTAAGEVGGRDDRSATSGHNKANDHVQRGTLPSSEEGHPPHQPDHTEESSKLMAAAAAAPHAFVELVPPEGAGMLIALEVSPNSQFAVAGFEGSISCTWDNEVMNPLPGHEDIITAIAFSRDGTLVATGSRDKRIIVHHVPSLEREITLEGHTNLIKDVAFSPDKELLVSGSVDFTVRLWSLTNGSKLAEGHHDAMVMKVGFSPDGTRFVSASADSTVCIWSTEDGAALSVLHGHMGVIHAMSFSSDGRRIVTGSDDGKAKVWSAVSGDCFVTIDEKAGVVRQAMFSPDDQYVLTAGTDMMARVNDSFTGERVRVIEGGLDLQTATTFTLDGKYVAAGGHGNAINIWNTDTGDRVAQFLGHQDTVTCIRFSVDGLRVVSYSEDNVLLSWKVSDAILALPAAPLAAPPEEVAVPVDQA</sequence>
<gene>
    <name evidence="5" type="ORF">POSPLADRAFT_1160476</name>
</gene>
<dbReference type="PANTHER" id="PTHR19879:SF9">
    <property type="entry name" value="TRANSCRIPTION INITIATION FACTOR TFIID SUBUNIT 5"/>
    <property type="match status" value="1"/>
</dbReference>
<dbReference type="PRINTS" id="PR00320">
    <property type="entry name" value="GPROTEINBRPT"/>
</dbReference>
<dbReference type="InterPro" id="IPR036322">
    <property type="entry name" value="WD40_repeat_dom_sf"/>
</dbReference>
<evidence type="ECO:0000313" key="5">
    <source>
        <dbReference type="EMBL" id="OSX56347.1"/>
    </source>
</evidence>
<protein>
    <submittedName>
        <fullName evidence="5">Uncharacterized protein</fullName>
    </submittedName>
</protein>
<dbReference type="SMART" id="SM00320">
    <property type="entry name" value="WD40"/>
    <property type="match status" value="7"/>
</dbReference>
<dbReference type="PANTHER" id="PTHR19879">
    <property type="entry name" value="TRANSCRIPTION INITIATION FACTOR TFIID"/>
    <property type="match status" value="1"/>
</dbReference>
<dbReference type="AlphaFoldDB" id="A0A1X6MIS7"/>
<organism evidence="5 6">
    <name type="scientific">Postia placenta MAD-698-R-SB12</name>
    <dbReference type="NCBI Taxonomy" id="670580"/>
    <lineage>
        <taxon>Eukaryota</taxon>
        <taxon>Fungi</taxon>
        <taxon>Dikarya</taxon>
        <taxon>Basidiomycota</taxon>
        <taxon>Agaricomycotina</taxon>
        <taxon>Agaricomycetes</taxon>
        <taxon>Polyporales</taxon>
        <taxon>Adustoporiaceae</taxon>
        <taxon>Rhodonia</taxon>
    </lineage>
</organism>
<dbReference type="Pfam" id="PF00400">
    <property type="entry name" value="WD40"/>
    <property type="match status" value="5"/>
</dbReference>
<dbReference type="STRING" id="670580.A0A1X6MIS7"/>
<evidence type="ECO:0000256" key="3">
    <source>
        <dbReference type="PROSITE-ProRule" id="PRU00221"/>
    </source>
</evidence>
<feature type="region of interest" description="Disordered" evidence="4">
    <location>
        <begin position="235"/>
        <end position="305"/>
    </location>
</feature>
<dbReference type="InterPro" id="IPR020472">
    <property type="entry name" value="WD40_PAC1"/>
</dbReference>
<evidence type="ECO:0000256" key="1">
    <source>
        <dbReference type="ARBA" id="ARBA00022574"/>
    </source>
</evidence>
<dbReference type="EMBL" id="KZ110614">
    <property type="protein sequence ID" value="OSX56347.1"/>
    <property type="molecule type" value="Genomic_DNA"/>
</dbReference>
<evidence type="ECO:0000256" key="4">
    <source>
        <dbReference type="SAM" id="MobiDB-lite"/>
    </source>
</evidence>
<keyword evidence="2" id="KW-0677">Repeat</keyword>
<dbReference type="CDD" id="cd00200">
    <property type="entry name" value="WD40"/>
    <property type="match status" value="1"/>
</dbReference>
<feature type="compositionally biased region" description="Acidic residues" evidence="4">
    <location>
        <begin position="136"/>
        <end position="145"/>
    </location>
</feature>
<dbReference type="InterPro" id="IPR001680">
    <property type="entry name" value="WD40_rpt"/>
</dbReference>
<proteinExistence type="predicted"/>